<keyword evidence="1" id="KW-0472">Membrane</keyword>
<dbReference type="EMBL" id="FUXL01000003">
    <property type="protein sequence ID" value="SJZ85328.1"/>
    <property type="molecule type" value="Genomic_DNA"/>
</dbReference>
<dbReference type="RefSeq" id="WP_078707393.1">
    <property type="nucleotide sequence ID" value="NZ_FUXL01000003.1"/>
</dbReference>
<evidence type="ECO:0000313" key="2">
    <source>
        <dbReference type="EMBL" id="SJZ85328.1"/>
    </source>
</evidence>
<accession>A0A1T4P2Z7</accession>
<reference evidence="3" key="1">
    <citation type="submission" date="2017-02" db="EMBL/GenBank/DDBJ databases">
        <authorList>
            <person name="Varghese N."/>
            <person name="Submissions S."/>
        </authorList>
    </citation>
    <scope>NUCLEOTIDE SEQUENCE [LARGE SCALE GENOMIC DNA]</scope>
    <source>
        <strain evidence="3">USBA 369</strain>
    </source>
</reference>
<feature type="transmembrane region" description="Helical" evidence="1">
    <location>
        <begin position="312"/>
        <end position="330"/>
    </location>
</feature>
<keyword evidence="3" id="KW-1185">Reference proteome</keyword>
<dbReference type="InterPro" id="IPR025686">
    <property type="entry name" value="Glucos_trans_II"/>
</dbReference>
<name>A0A1T4P2Z7_9HYPH</name>
<dbReference type="Pfam" id="PF14264">
    <property type="entry name" value="Glucos_trans_II"/>
    <property type="match status" value="1"/>
</dbReference>
<dbReference type="AlphaFoldDB" id="A0A1T4P2Z7"/>
<keyword evidence="1" id="KW-1133">Transmembrane helix</keyword>
<organism evidence="2 3">
    <name type="scientific">Consotaella salsifontis</name>
    <dbReference type="NCBI Taxonomy" id="1365950"/>
    <lineage>
        <taxon>Bacteria</taxon>
        <taxon>Pseudomonadati</taxon>
        <taxon>Pseudomonadota</taxon>
        <taxon>Alphaproteobacteria</taxon>
        <taxon>Hyphomicrobiales</taxon>
        <taxon>Aurantimonadaceae</taxon>
        <taxon>Consotaella</taxon>
    </lineage>
</organism>
<feature type="transmembrane region" description="Helical" evidence="1">
    <location>
        <begin position="160"/>
        <end position="187"/>
    </location>
</feature>
<dbReference type="GO" id="GO:0016740">
    <property type="term" value="F:transferase activity"/>
    <property type="evidence" value="ECO:0007669"/>
    <property type="project" value="UniProtKB-KW"/>
</dbReference>
<evidence type="ECO:0000256" key="1">
    <source>
        <dbReference type="SAM" id="Phobius"/>
    </source>
</evidence>
<evidence type="ECO:0000313" key="3">
    <source>
        <dbReference type="Proteomes" id="UP000190135"/>
    </source>
</evidence>
<proteinExistence type="predicted"/>
<keyword evidence="1" id="KW-0812">Transmembrane</keyword>
<dbReference type="Proteomes" id="UP000190135">
    <property type="component" value="Unassembled WGS sequence"/>
</dbReference>
<keyword evidence="2" id="KW-0808">Transferase</keyword>
<feature type="transmembrane region" description="Helical" evidence="1">
    <location>
        <begin position="289"/>
        <end position="306"/>
    </location>
</feature>
<feature type="transmembrane region" description="Helical" evidence="1">
    <location>
        <begin position="68"/>
        <end position="88"/>
    </location>
</feature>
<gene>
    <name evidence="2" type="ORF">SAMN05428963_103291</name>
</gene>
<dbReference type="OrthoDB" id="8099337at2"/>
<feature type="transmembrane region" description="Helical" evidence="1">
    <location>
        <begin position="194"/>
        <end position="212"/>
    </location>
</feature>
<sequence>MVERDRNLQFLPRAFIVFVVIYFAMLTRPLLTIDAETAIIEENPSLWLPQGRWFAYLIQRFLFPDPVIQYWTLAFFGLCAATAFWLLIKACELGEGRSSLIGFGIFIGFPIWSLLLEFPANTPSSGIALVLIGAATYSMSRKDWGMGVDGPNVLRTISEIVLVTLAIGAYQAFSFIFVTAVLCLAFFRERWVRILVDGAGVTVAALVVYFLINRISLHISGMNEDYISGFLNTDIIISHPIVAITETMRVVISVYSGAPFIYGVGVWGAAAIVVVAMISVVVSREFRRIMILIATLLSPFPMVLLNGGLLPLRILIGVPVAIWLCATILLNHRSRYVRWFGTVVSVILILESVSAVSQYETERHFIAKHDQEMAGMIYERISELTDLRNIQKVDFFGRLEVPRYYDVALTSSADGSFFSWDGGNPYRIVRYMKVLGYTNIKYLTDSKRAELKPLYAAMPSWPAQGSVKLHDGVVMIKLGDVPGYYGAF</sequence>
<feature type="transmembrane region" description="Helical" evidence="1">
    <location>
        <begin position="12"/>
        <end position="31"/>
    </location>
</feature>
<feature type="transmembrane region" description="Helical" evidence="1">
    <location>
        <begin position="260"/>
        <end position="282"/>
    </location>
</feature>
<feature type="transmembrane region" description="Helical" evidence="1">
    <location>
        <begin position="100"/>
        <end position="120"/>
    </location>
</feature>
<feature type="transmembrane region" description="Helical" evidence="1">
    <location>
        <begin position="337"/>
        <end position="356"/>
    </location>
</feature>
<protein>
    <submittedName>
        <fullName evidence="2">Glucosyl transferase GtrII</fullName>
    </submittedName>
</protein>